<sequence length="535" mass="62912">MDINTLLDFTEELLNMYGYETRRNVGLVGTKIITAPLEKETGTLSEVLPKKEEKEIVYKVDLLAEKRDIERPFGRIVVNYKRGSEPVDVADVRMMQKTRELAEAYSGLLLSVHGYTKEAEDAAATLGTVTIMTVDKVERLLGKAMVKERWWFNAPAYPVKWDYDKVIWKLKWFFEKMLFQSYECIYFFNKELAYEPYWKFSYHIAPKHKGVEMKDGFFAINALTGEIDTWVDIKPEFAAPIPGRTLKQTYFEEEAVHNVEEMVSRTKIKKPKLPPGVHFEVYRPAMEKHEAKLAALQWISYVEGVKPEDIVVTGRELVYYPWWKFYYFYRPIVKNAWQDTEKTHIKMSGVYGDIFNQWKNYAFRRDIIYFYMEKSLIKLLGRDRYVNFMRRVTLGISVLWWNYHLQLKPAYIWALLLLITAGAVYAFITATFGLSILLGILLVLIFMGPGYAFLYILQDYLKRYPGVWYPHPVLTKKEYESKIKPIEDAQEALGELEDLEKEGKLTKKELKELEGIRKKKIKELVKKAKKKRSLF</sequence>
<reference evidence="4 5" key="1">
    <citation type="journal article" name="Nat. Commun.">
        <title>Undinarchaeota illuminate DPANN phylogeny and the impact of gene transfer on archaeal evolution.</title>
        <authorList>
            <person name="Dombrowski N."/>
            <person name="Williams T.A."/>
            <person name="Sun J."/>
            <person name="Woodcroft B.J."/>
            <person name="Lee J.H."/>
            <person name="Minh B.Q."/>
            <person name="Rinke C."/>
            <person name="Spang A."/>
        </authorList>
    </citation>
    <scope>NUCLEOTIDE SEQUENCE [LARGE SCALE GENOMIC DNA]</scope>
    <source>
        <strain evidence="4">MAG_bin1129</strain>
    </source>
</reference>
<keyword evidence="2" id="KW-1133">Transmembrane helix</keyword>
<comment type="caution">
    <text evidence="4">The sequence shown here is derived from an EMBL/GenBank/DDBJ whole genome shotgun (WGS) entry which is preliminary data.</text>
</comment>
<feature type="transmembrane region" description="Helical" evidence="2">
    <location>
        <begin position="434"/>
        <end position="457"/>
    </location>
</feature>
<feature type="domain" description="Restriction endonuclease type IV Mrr" evidence="3">
    <location>
        <begin position="59"/>
        <end position="140"/>
    </location>
</feature>
<evidence type="ECO:0000256" key="2">
    <source>
        <dbReference type="SAM" id="Phobius"/>
    </source>
</evidence>
<keyword evidence="2" id="KW-0472">Membrane</keyword>
<name>A0A832XIC2_9ARCH</name>
<keyword evidence="4" id="KW-0540">Nuclease</keyword>
<evidence type="ECO:0000313" key="5">
    <source>
        <dbReference type="Proteomes" id="UP000646946"/>
    </source>
</evidence>
<dbReference type="GO" id="GO:0003677">
    <property type="term" value="F:DNA binding"/>
    <property type="evidence" value="ECO:0007669"/>
    <property type="project" value="InterPro"/>
</dbReference>
<dbReference type="Proteomes" id="UP000646946">
    <property type="component" value="Unassembled WGS sequence"/>
</dbReference>
<evidence type="ECO:0000259" key="3">
    <source>
        <dbReference type="Pfam" id="PF04471"/>
    </source>
</evidence>
<dbReference type="GO" id="GO:0004519">
    <property type="term" value="F:endonuclease activity"/>
    <property type="evidence" value="ECO:0007669"/>
    <property type="project" value="UniProtKB-KW"/>
</dbReference>
<accession>A0A832XIC2</accession>
<protein>
    <submittedName>
        <fullName evidence="4">Restriction endonuclease</fullName>
    </submittedName>
</protein>
<keyword evidence="4" id="KW-0378">Hydrolase</keyword>
<keyword evidence="1" id="KW-0175">Coiled coil</keyword>
<dbReference type="EMBL" id="DVAB01000027">
    <property type="protein sequence ID" value="HIK00561.1"/>
    <property type="molecule type" value="Genomic_DNA"/>
</dbReference>
<dbReference type="AlphaFoldDB" id="A0A832XIC2"/>
<evidence type="ECO:0000313" key="4">
    <source>
        <dbReference type="EMBL" id="HIK00561.1"/>
    </source>
</evidence>
<gene>
    <name evidence="4" type="ORF">H1016_03410</name>
</gene>
<evidence type="ECO:0000256" key="1">
    <source>
        <dbReference type="SAM" id="Coils"/>
    </source>
</evidence>
<keyword evidence="4" id="KW-0255">Endonuclease</keyword>
<feature type="transmembrane region" description="Helical" evidence="2">
    <location>
        <begin position="410"/>
        <end position="428"/>
    </location>
</feature>
<dbReference type="Pfam" id="PF04471">
    <property type="entry name" value="Mrr_cat"/>
    <property type="match status" value="1"/>
</dbReference>
<keyword evidence="2" id="KW-0812">Transmembrane</keyword>
<proteinExistence type="predicted"/>
<dbReference type="InterPro" id="IPR007560">
    <property type="entry name" value="Restrct_endonuc_IV_Mrr"/>
</dbReference>
<organism evidence="4 5">
    <name type="scientific">Candidatus Naiadarchaeum limnaeum</name>
    <dbReference type="NCBI Taxonomy" id="2756139"/>
    <lineage>
        <taxon>Archaea</taxon>
        <taxon>Candidatus Undinarchaeota</taxon>
        <taxon>Candidatus Undinarchaeia</taxon>
        <taxon>Candidatus Naiadarchaeales</taxon>
        <taxon>Candidatus Naiadarchaeaceae</taxon>
        <taxon>Candidatus Naiadarchaeum</taxon>
    </lineage>
</organism>
<dbReference type="GO" id="GO:0009307">
    <property type="term" value="P:DNA restriction-modification system"/>
    <property type="evidence" value="ECO:0007669"/>
    <property type="project" value="InterPro"/>
</dbReference>
<feature type="coiled-coil region" evidence="1">
    <location>
        <begin position="489"/>
        <end position="516"/>
    </location>
</feature>
<keyword evidence="5" id="KW-1185">Reference proteome</keyword>